<accession>A0ABY2X8T8</accession>
<keyword evidence="1" id="KW-0732">Signal</keyword>
<proteinExistence type="predicted"/>
<keyword evidence="3" id="KW-1185">Reference proteome</keyword>
<name>A0ABY2X8T8_9RHOB</name>
<feature type="chain" id="PRO_5046014066" evidence="1">
    <location>
        <begin position="21"/>
        <end position="124"/>
    </location>
</feature>
<dbReference type="EMBL" id="VCPC01000002">
    <property type="protein sequence ID" value="TMV12778.1"/>
    <property type="molecule type" value="Genomic_DNA"/>
</dbReference>
<feature type="signal peptide" evidence="1">
    <location>
        <begin position="1"/>
        <end position="20"/>
    </location>
</feature>
<dbReference type="RefSeq" id="WP_138863333.1">
    <property type="nucleotide sequence ID" value="NZ_VCPC01000002.1"/>
</dbReference>
<evidence type="ECO:0000313" key="2">
    <source>
        <dbReference type="EMBL" id="TMV12778.1"/>
    </source>
</evidence>
<evidence type="ECO:0000313" key="3">
    <source>
        <dbReference type="Proteomes" id="UP001191082"/>
    </source>
</evidence>
<evidence type="ECO:0000256" key="1">
    <source>
        <dbReference type="SAM" id="SignalP"/>
    </source>
</evidence>
<dbReference type="Proteomes" id="UP001191082">
    <property type="component" value="Unassembled WGS sequence"/>
</dbReference>
<gene>
    <name evidence="2" type="ORF">FGK64_08205</name>
</gene>
<reference evidence="2 3" key="1">
    <citation type="submission" date="2019-05" db="EMBL/GenBank/DDBJ databases">
        <title>Marivita sp. nov. isolated from sea sediment.</title>
        <authorList>
            <person name="Kim W."/>
        </authorList>
    </citation>
    <scope>NUCLEOTIDE SEQUENCE [LARGE SCALE GENOMIC DNA]</scope>
    <source>
        <strain evidence="2 3">CAU 1492</strain>
    </source>
</reference>
<sequence>MRKIFISYTLLTCLGAPVHAGETPDPYARFATCAGRLSALMEHQWLIGAAGADLTRAQRQGMIDLLETAPAPNPKQHLARRIEAKHLLARMLLHAEFATSARDRRMARSGADRAIAECRALTLG</sequence>
<organism evidence="2 3">
    <name type="scientific">Arenibacterium halophilum</name>
    <dbReference type="NCBI Taxonomy" id="2583821"/>
    <lineage>
        <taxon>Bacteria</taxon>
        <taxon>Pseudomonadati</taxon>
        <taxon>Pseudomonadota</taxon>
        <taxon>Alphaproteobacteria</taxon>
        <taxon>Rhodobacterales</taxon>
        <taxon>Paracoccaceae</taxon>
        <taxon>Arenibacterium</taxon>
    </lineage>
</organism>
<protein>
    <submittedName>
        <fullName evidence="2">Uncharacterized protein</fullName>
    </submittedName>
</protein>
<comment type="caution">
    <text evidence="2">The sequence shown here is derived from an EMBL/GenBank/DDBJ whole genome shotgun (WGS) entry which is preliminary data.</text>
</comment>